<feature type="transmembrane region" description="Helical" evidence="8">
    <location>
        <begin position="177"/>
        <end position="196"/>
    </location>
</feature>
<dbReference type="Pfam" id="PF09594">
    <property type="entry name" value="GT87"/>
    <property type="match status" value="1"/>
</dbReference>
<feature type="transmembrane region" description="Helical" evidence="8">
    <location>
        <begin position="140"/>
        <end position="157"/>
    </location>
</feature>
<gene>
    <name evidence="9" type="ORF">JQ619_21355</name>
</gene>
<keyword evidence="3" id="KW-0808">Transferase</keyword>
<keyword evidence="2" id="KW-1003">Cell membrane</keyword>
<evidence type="ECO:0000256" key="2">
    <source>
        <dbReference type="ARBA" id="ARBA00022475"/>
    </source>
</evidence>
<feature type="transmembrane region" description="Helical" evidence="8">
    <location>
        <begin position="106"/>
        <end position="128"/>
    </location>
</feature>
<evidence type="ECO:0000313" key="10">
    <source>
        <dbReference type="Proteomes" id="UP001314635"/>
    </source>
</evidence>
<evidence type="ECO:0000256" key="8">
    <source>
        <dbReference type="SAM" id="Phobius"/>
    </source>
</evidence>
<feature type="transmembrane region" description="Helical" evidence="8">
    <location>
        <begin position="281"/>
        <end position="301"/>
    </location>
</feature>
<evidence type="ECO:0000256" key="6">
    <source>
        <dbReference type="ARBA" id="ARBA00023136"/>
    </source>
</evidence>
<dbReference type="InterPro" id="IPR018584">
    <property type="entry name" value="GT87"/>
</dbReference>
<keyword evidence="5 8" id="KW-1133">Transmembrane helix</keyword>
<feature type="transmembrane region" description="Helical" evidence="8">
    <location>
        <begin position="216"/>
        <end position="237"/>
    </location>
</feature>
<comment type="caution">
    <text evidence="9">The sequence shown here is derived from an EMBL/GenBank/DDBJ whole genome shotgun (WGS) entry which is preliminary data.</text>
</comment>
<dbReference type="RefSeq" id="WP_172236078.1">
    <property type="nucleotide sequence ID" value="NZ_JABFDP010000006.1"/>
</dbReference>
<keyword evidence="6 8" id="KW-0472">Membrane</keyword>
<feature type="transmembrane region" description="Helical" evidence="8">
    <location>
        <begin position="21"/>
        <end position="47"/>
    </location>
</feature>
<dbReference type="Proteomes" id="UP001314635">
    <property type="component" value="Unassembled WGS sequence"/>
</dbReference>
<evidence type="ECO:0000256" key="3">
    <source>
        <dbReference type="ARBA" id="ARBA00022679"/>
    </source>
</evidence>
<organism evidence="9 10">
    <name type="scientific">Bradyrhizobium denitrificans</name>
    <dbReference type="NCBI Taxonomy" id="2734912"/>
    <lineage>
        <taxon>Bacteria</taxon>
        <taxon>Pseudomonadati</taxon>
        <taxon>Pseudomonadota</taxon>
        <taxon>Alphaproteobacteria</taxon>
        <taxon>Hyphomicrobiales</taxon>
        <taxon>Nitrobacteraceae</taxon>
        <taxon>Bradyrhizobium</taxon>
    </lineage>
</organism>
<keyword evidence="4 8" id="KW-0812">Transmembrane</keyword>
<evidence type="ECO:0000256" key="4">
    <source>
        <dbReference type="ARBA" id="ARBA00022692"/>
    </source>
</evidence>
<reference evidence="10" key="1">
    <citation type="journal article" date="2021" name="ISME J.">
        <title>Evolutionary origin and ecological implication of a unique nif island in free-living Bradyrhizobium lineages.</title>
        <authorList>
            <person name="Tao J."/>
        </authorList>
    </citation>
    <scope>NUCLEOTIDE SEQUENCE [LARGE SCALE GENOMIC DNA]</scope>
    <source>
        <strain evidence="10">SZCCT0094</strain>
    </source>
</reference>
<evidence type="ECO:0000256" key="1">
    <source>
        <dbReference type="ARBA" id="ARBA00004651"/>
    </source>
</evidence>
<protein>
    <submittedName>
        <fullName evidence="9">DUF2029 domain-containing protein</fullName>
    </submittedName>
</protein>
<keyword evidence="10" id="KW-1185">Reference proteome</keyword>
<feature type="transmembrane region" description="Helical" evidence="8">
    <location>
        <begin position="313"/>
        <end position="341"/>
    </location>
</feature>
<comment type="subcellular location">
    <subcellularLocation>
        <location evidence="1">Cell membrane</location>
        <topology evidence="1">Multi-pass membrane protein</topology>
    </subcellularLocation>
</comment>
<evidence type="ECO:0000256" key="7">
    <source>
        <dbReference type="ARBA" id="ARBA00024033"/>
    </source>
</evidence>
<proteinExistence type="inferred from homology"/>
<comment type="similarity">
    <text evidence="7">Belongs to the glycosyltransferase 87 family.</text>
</comment>
<dbReference type="EMBL" id="JAFCLK010000020">
    <property type="protein sequence ID" value="MBR1138320.1"/>
    <property type="molecule type" value="Genomic_DNA"/>
</dbReference>
<evidence type="ECO:0000313" key="9">
    <source>
        <dbReference type="EMBL" id="MBR1138320.1"/>
    </source>
</evidence>
<accession>A0ABS5GAF9</accession>
<sequence>MADNSVAAAIPSQRPGVPVSLFAACFALACINAAFFPAGLFSGVWIWGADGLGIPTDFVNVWAAGKLALQGHPALAWDWDVQRQIELDLLRQDFPGYFAWHYPPPFLFVAALLAQLPYTLAFAGWVYASFIPYALAMRAIVGRGFGLLLAAGFPALFSNALVGQNGCLTAALVGGTLYWLPVRPVLAGICLGLLTYKPQYGLLFPILLIATQRWTAFVSASATALVLALASFLAFGLESWQAFVHWMPAFSQAFLTEGKATWWKLQSLFSLVRYLGGSETLAWALQWVLTAAIAMVLVVMWRSPVRYAVKAAALAVGLLLTTPYLFMYDMMVQAIAVAWLVRMGLHDGFRRYELPALGCSAGLQITFMLTGIPLGLAANLIIGGLALARAGAWWRRQPAHSGAVLSAA</sequence>
<name>A0ABS5GAF9_9BRAD</name>
<evidence type="ECO:0000256" key="5">
    <source>
        <dbReference type="ARBA" id="ARBA00022989"/>
    </source>
</evidence>
<feature type="transmembrane region" description="Helical" evidence="8">
    <location>
        <begin position="361"/>
        <end position="388"/>
    </location>
</feature>